<dbReference type="AlphaFoldDB" id="A0ABD3NRN9"/>
<evidence type="ECO:0000256" key="3">
    <source>
        <dbReference type="SAM" id="MobiDB-lite"/>
    </source>
</evidence>
<accession>A0ABD3NRN9</accession>
<feature type="region of interest" description="Disordered" evidence="3">
    <location>
        <begin position="1"/>
        <end position="58"/>
    </location>
</feature>
<dbReference type="InterPro" id="IPR006671">
    <property type="entry name" value="Cyclin_N"/>
</dbReference>
<dbReference type="InterPro" id="IPR013763">
    <property type="entry name" value="Cyclin-like_dom"/>
</dbReference>
<comment type="caution">
    <text evidence="6">The sequence shown here is derived from an EMBL/GenBank/DDBJ whole genome shotgun (WGS) entry which is preliminary data.</text>
</comment>
<dbReference type="Pfam" id="PF00134">
    <property type="entry name" value="Cyclin_N"/>
    <property type="match status" value="1"/>
</dbReference>
<dbReference type="Pfam" id="PF02984">
    <property type="entry name" value="Cyclin_C"/>
    <property type="match status" value="1"/>
</dbReference>
<evidence type="ECO:0000256" key="1">
    <source>
        <dbReference type="ARBA" id="ARBA00023127"/>
    </source>
</evidence>
<comment type="similarity">
    <text evidence="2">Belongs to the cyclin family.</text>
</comment>
<dbReference type="SMART" id="SM01332">
    <property type="entry name" value="Cyclin_C"/>
    <property type="match status" value="1"/>
</dbReference>
<dbReference type="InterPro" id="IPR004367">
    <property type="entry name" value="Cyclin_C-dom"/>
</dbReference>
<evidence type="ECO:0000256" key="2">
    <source>
        <dbReference type="RuleBase" id="RU000383"/>
    </source>
</evidence>
<dbReference type="InterPro" id="IPR039361">
    <property type="entry name" value="Cyclin"/>
</dbReference>
<reference evidence="6 7" key="1">
    <citation type="submission" date="2024-10" db="EMBL/GenBank/DDBJ databases">
        <title>Updated reference genomes for cyclostephanoid diatoms.</title>
        <authorList>
            <person name="Roberts W.R."/>
            <person name="Alverson A.J."/>
        </authorList>
    </citation>
    <scope>NUCLEOTIDE SEQUENCE [LARGE SCALE GENOMIC DNA]</scope>
    <source>
        <strain evidence="6 7">AJA010-31</strain>
    </source>
</reference>
<dbReference type="SMART" id="SM00385">
    <property type="entry name" value="CYCLIN"/>
    <property type="match status" value="1"/>
</dbReference>
<keyword evidence="1 2" id="KW-0195">Cyclin</keyword>
<protein>
    <recommendedName>
        <fullName evidence="8">Cyclin-like domain-containing protein</fullName>
    </recommendedName>
</protein>
<dbReference type="EMBL" id="JALLPJ020001104">
    <property type="protein sequence ID" value="KAL3776340.1"/>
    <property type="molecule type" value="Genomic_DNA"/>
</dbReference>
<feature type="domain" description="Cyclin C-terminal" evidence="5">
    <location>
        <begin position="327"/>
        <end position="439"/>
    </location>
</feature>
<proteinExistence type="inferred from homology"/>
<sequence length="440" mass="49677">MKGHRGQQRTEAADEACYEGSGDVAEASGRMGFQRCRPREEAMKGSRGSGGDEDGGEANKMTVILLGGDGNEMSSMHIFVVTDGWNMSVGDGDPKIWQGKIVTFCTFGGEEEGTPRVGIILEGVVSGKKVAGSNSTRKQRSLRAIARMPLSARMHELTQLQFDSHRLHLRSLVQREQGEAYQRYNYLAKEWQERLLQNKIGSLESEARCSPQSVMALPYPQSEISVVWRERICEWQYEVVDRFDIEREIVCYSTYYLDRYLANCYVDEELFQLVAITCIYLAIKLHSPKKVGIQCIASMGRGMIQAEHIIAMELSIMQSLDWHLHPPTPLSFIENSFPLISGNHQAYEFSRFLTELSVCAYPFVCIRPSSIAIAATLIAIDHFRLGTSTLEYYEYLLEELDLHTDASEVMHCRKLLRRLHRLAIPANDDALTGEVDNNSI</sequence>
<dbReference type="InterPro" id="IPR036915">
    <property type="entry name" value="Cyclin-like_sf"/>
</dbReference>
<name>A0ABD3NRN9_9STRA</name>
<dbReference type="Proteomes" id="UP001530400">
    <property type="component" value="Unassembled WGS sequence"/>
</dbReference>
<dbReference type="PANTHER" id="PTHR10177">
    <property type="entry name" value="CYCLINS"/>
    <property type="match status" value="1"/>
</dbReference>
<evidence type="ECO:0000259" key="4">
    <source>
        <dbReference type="SMART" id="SM00385"/>
    </source>
</evidence>
<evidence type="ECO:0000313" key="7">
    <source>
        <dbReference type="Proteomes" id="UP001530400"/>
    </source>
</evidence>
<dbReference type="FunFam" id="1.10.472.10:FF:000093">
    <property type="entry name" value="Predicted protein"/>
    <property type="match status" value="1"/>
</dbReference>
<evidence type="ECO:0000259" key="5">
    <source>
        <dbReference type="SMART" id="SM01332"/>
    </source>
</evidence>
<dbReference type="SUPFAM" id="SSF47954">
    <property type="entry name" value="Cyclin-like"/>
    <property type="match status" value="2"/>
</dbReference>
<evidence type="ECO:0000313" key="6">
    <source>
        <dbReference type="EMBL" id="KAL3776340.1"/>
    </source>
</evidence>
<evidence type="ECO:0008006" key="8">
    <source>
        <dbReference type="Google" id="ProtNLM"/>
    </source>
</evidence>
<organism evidence="6 7">
    <name type="scientific">Cyclotella atomus</name>
    <dbReference type="NCBI Taxonomy" id="382360"/>
    <lineage>
        <taxon>Eukaryota</taxon>
        <taxon>Sar</taxon>
        <taxon>Stramenopiles</taxon>
        <taxon>Ochrophyta</taxon>
        <taxon>Bacillariophyta</taxon>
        <taxon>Coscinodiscophyceae</taxon>
        <taxon>Thalassiosirophycidae</taxon>
        <taxon>Stephanodiscales</taxon>
        <taxon>Stephanodiscaceae</taxon>
        <taxon>Cyclotella</taxon>
    </lineage>
</organism>
<dbReference type="Gene3D" id="1.10.472.10">
    <property type="entry name" value="Cyclin-like"/>
    <property type="match status" value="2"/>
</dbReference>
<feature type="domain" description="Cyclin-like" evidence="4">
    <location>
        <begin position="234"/>
        <end position="318"/>
    </location>
</feature>
<keyword evidence="7" id="KW-1185">Reference proteome</keyword>
<gene>
    <name evidence="6" type="ORF">ACHAWO_002458</name>
</gene>